<dbReference type="AlphaFoldDB" id="A0AAE1GRX0"/>
<feature type="signal peptide" evidence="1">
    <location>
        <begin position="1"/>
        <end position="31"/>
    </location>
</feature>
<feature type="chain" id="PRO_5041922583" evidence="1">
    <location>
        <begin position="32"/>
        <end position="83"/>
    </location>
</feature>
<evidence type="ECO:0000256" key="1">
    <source>
        <dbReference type="SAM" id="SignalP"/>
    </source>
</evidence>
<sequence>METLRVAKVAKCLALCALMLTLVALLPAPHGIVSPNAEAVKRFRRYLVTIPPNSIVNLTGWQQTYVPLGLALFGRQPYILNFG</sequence>
<dbReference type="EMBL" id="JAHWGI010000055">
    <property type="protein sequence ID" value="KAK3908350.1"/>
    <property type="molecule type" value="Genomic_DNA"/>
</dbReference>
<accession>A0AAE1GRX0</accession>
<organism evidence="2 3">
    <name type="scientific">Frankliniella fusca</name>
    <dbReference type="NCBI Taxonomy" id="407009"/>
    <lineage>
        <taxon>Eukaryota</taxon>
        <taxon>Metazoa</taxon>
        <taxon>Ecdysozoa</taxon>
        <taxon>Arthropoda</taxon>
        <taxon>Hexapoda</taxon>
        <taxon>Insecta</taxon>
        <taxon>Pterygota</taxon>
        <taxon>Neoptera</taxon>
        <taxon>Paraneoptera</taxon>
        <taxon>Thysanoptera</taxon>
        <taxon>Terebrantia</taxon>
        <taxon>Thripoidea</taxon>
        <taxon>Thripidae</taxon>
        <taxon>Frankliniella</taxon>
    </lineage>
</organism>
<dbReference type="Proteomes" id="UP001219518">
    <property type="component" value="Unassembled WGS sequence"/>
</dbReference>
<keyword evidence="3" id="KW-1185">Reference proteome</keyword>
<reference evidence="2" key="2">
    <citation type="journal article" date="2023" name="BMC Genomics">
        <title>Pest status, molecular evolution, and epigenetic factors derived from the genome assembly of Frankliniella fusca, a thysanopteran phytovirus vector.</title>
        <authorList>
            <person name="Catto M.A."/>
            <person name="Labadie P.E."/>
            <person name="Jacobson A.L."/>
            <person name="Kennedy G.G."/>
            <person name="Srinivasan R."/>
            <person name="Hunt B.G."/>
        </authorList>
    </citation>
    <scope>NUCLEOTIDE SEQUENCE</scope>
    <source>
        <strain evidence="2">PL_HMW_Pooled</strain>
    </source>
</reference>
<protein>
    <submittedName>
        <fullName evidence="2">Nuclear factor NF-kappa-B p100 subunit</fullName>
    </submittedName>
</protein>
<comment type="caution">
    <text evidence="2">The sequence shown here is derived from an EMBL/GenBank/DDBJ whole genome shotgun (WGS) entry which is preliminary data.</text>
</comment>
<proteinExistence type="predicted"/>
<keyword evidence="1" id="KW-0732">Signal</keyword>
<evidence type="ECO:0000313" key="3">
    <source>
        <dbReference type="Proteomes" id="UP001219518"/>
    </source>
</evidence>
<evidence type="ECO:0000313" key="2">
    <source>
        <dbReference type="EMBL" id="KAK3908350.1"/>
    </source>
</evidence>
<name>A0AAE1GRX0_9NEOP</name>
<reference evidence="2" key="1">
    <citation type="submission" date="2021-07" db="EMBL/GenBank/DDBJ databases">
        <authorList>
            <person name="Catto M.A."/>
            <person name="Jacobson A."/>
            <person name="Kennedy G."/>
            <person name="Labadie P."/>
            <person name="Hunt B.G."/>
            <person name="Srinivasan R."/>
        </authorList>
    </citation>
    <scope>NUCLEOTIDE SEQUENCE</scope>
    <source>
        <strain evidence="2">PL_HMW_Pooled</strain>
        <tissue evidence="2">Head</tissue>
    </source>
</reference>
<gene>
    <name evidence="2" type="ORF">KUF71_018843</name>
</gene>